<dbReference type="PANTHER" id="PTHR21716:SF53">
    <property type="entry name" value="PERMEASE PERM-RELATED"/>
    <property type="match status" value="1"/>
</dbReference>
<dbReference type="Proteomes" id="UP000236379">
    <property type="component" value="Unassembled WGS sequence"/>
</dbReference>
<organism evidence="10 11">
    <name type="scientific">Deinococcus koreensis</name>
    <dbReference type="NCBI Taxonomy" id="2054903"/>
    <lineage>
        <taxon>Bacteria</taxon>
        <taxon>Thermotogati</taxon>
        <taxon>Deinococcota</taxon>
        <taxon>Deinococci</taxon>
        <taxon>Deinococcales</taxon>
        <taxon>Deinococcaceae</taxon>
        <taxon>Deinococcus</taxon>
    </lineage>
</organism>
<comment type="caution">
    <text evidence="10">The sequence shown here is derived from an EMBL/GenBank/DDBJ whole genome shotgun (WGS) entry which is preliminary data.</text>
</comment>
<feature type="transmembrane region" description="Helical" evidence="9">
    <location>
        <begin position="343"/>
        <end position="369"/>
    </location>
</feature>
<keyword evidence="6 9" id="KW-1133">Transmembrane helix</keyword>
<dbReference type="Pfam" id="PF01594">
    <property type="entry name" value="AI-2E_transport"/>
    <property type="match status" value="1"/>
</dbReference>
<evidence type="ECO:0000313" key="10">
    <source>
        <dbReference type="EMBL" id="PNY80374.1"/>
    </source>
</evidence>
<dbReference type="GO" id="GO:0005886">
    <property type="term" value="C:plasma membrane"/>
    <property type="evidence" value="ECO:0007669"/>
    <property type="project" value="UniProtKB-SubCell"/>
</dbReference>
<evidence type="ECO:0000256" key="5">
    <source>
        <dbReference type="ARBA" id="ARBA00022692"/>
    </source>
</evidence>
<feature type="transmembrane region" description="Helical" evidence="9">
    <location>
        <begin position="306"/>
        <end position="323"/>
    </location>
</feature>
<keyword evidence="3" id="KW-0813">Transport</keyword>
<gene>
    <name evidence="10" type="ORF">CVO96_02445</name>
</gene>
<dbReference type="GO" id="GO:0055085">
    <property type="term" value="P:transmembrane transport"/>
    <property type="evidence" value="ECO:0007669"/>
    <property type="project" value="TreeGrafter"/>
</dbReference>
<proteinExistence type="inferred from homology"/>
<evidence type="ECO:0000256" key="7">
    <source>
        <dbReference type="ARBA" id="ARBA00023136"/>
    </source>
</evidence>
<name>A0A2K3UV13_9DEIO</name>
<accession>A0A2K3UV13</accession>
<evidence type="ECO:0000256" key="8">
    <source>
        <dbReference type="SAM" id="MobiDB-lite"/>
    </source>
</evidence>
<evidence type="ECO:0000256" key="4">
    <source>
        <dbReference type="ARBA" id="ARBA00022475"/>
    </source>
</evidence>
<reference evidence="10 11" key="1">
    <citation type="submission" date="2018-01" db="EMBL/GenBank/DDBJ databases">
        <title>Deinococcus koreensis sp. nov., a radiation-resistant bacterium isolated from river water.</title>
        <authorList>
            <person name="Choi A."/>
        </authorList>
    </citation>
    <scope>NUCLEOTIDE SEQUENCE [LARGE SCALE GENOMIC DNA]</scope>
    <source>
        <strain evidence="10 11">SJW1-2</strain>
    </source>
</reference>
<evidence type="ECO:0000256" key="3">
    <source>
        <dbReference type="ARBA" id="ARBA00022448"/>
    </source>
</evidence>
<evidence type="ECO:0000256" key="6">
    <source>
        <dbReference type="ARBA" id="ARBA00022989"/>
    </source>
</evidence>
<evidence type="ECO:0000256" key="9">
    <source>
        <dbReference type="SAM" id="Phobius"/>
    </source>
</evidence>
<keyword evidence="11" id="KW-1185">Reference proteome</keyword>
<keyword evidence="4" id="KW-1003">Cell membrane</keyword>
<dbReference type="OrthoDB" id="74222at2"/>
<comment type="subcellular location">
    <subcellularLocation>
        <location evidence="1">Cell membrane</location>
        <topology evidence="1">Multi-pass membrane protein</topology>
    </subcellularLocation>
</comment>
<dbReference type="InterPro" id="IPR002549">
    <property type="entry name" value="AI-2E-like"/>
</dbReference>
<dbReference type="RefSeq" id="WP_103309934.1">
    <property type="nucleotide sequence ID" value="NZ_PPPD01000001.1"/>
</dbReference>
<keyword evidence="5 9" id="KW-0812">Transmembrane</keyword>
<feature type="region of interest" description="Disordered" evidence="8">
    <location>
        <begin position="391"/>
        <end position="410"/>
    </location>
</feature>
<keyword evidence="7 9" id="KW-0472">Membrane</keyword>
<dbReference type="PANTHER" id="PTHR21716">
    <property type="entry name" value="TRANSMEMBRANE PROTEIN"/>
    <property type="match status" value="1"/>
</dbReference>
<dbReference type="AlphaFoldDB" id="A0A2K3UV13"/>
<evidence type="ECO:0000313" key="11">
    <source>
        <dbReference type="Proteomes" id="UP000236379"/>
    </source>
</evidence>
<feature type="transmembrane region" description="Helical" evidence="9">
    <location>
        <begin position="93"/>
        <end position="113"/>
    </location>
</feature>
<evidence type="ECO:0000256" key="1">
    <source>
        <dbReference type="ARBA" id="ARBA00004651"/>
    </source>
</evidence>
<feature type="transmembrane region" description="Helical" evidence="9">
    <location>
        <begin position="191"/>
        <end position="210"/>
    </location>
</feature>
<feature type="transmembrane region" description="Helical" evidence="9">
    <location>
        <begin position="273"/>
        <end position="299"/>
    </location>
</feature>
<sequence>MPSHPDAPPPPEHALVSWWNARDVRHLLRLMWARPLVRLLAYLGMAWLAWRVLSWGWGLLASVIVTVFTAYALAFLAQPVLSWLERRRVGRMFGVLLLLVSTIALLTLLVMTLSSQVTGLINSIPQIAFNLESVLLKTLDRLDKIPGAEGLKTSLDRYISEQSASFTQNAGPLLERLLSSGPTVLSTLSNLIGWIGQVGFIVTLAIYFMFDYARVGVGTLRVFPRAWQPTLYRLSEDVSESFGGYIRGQLLLMLAGAALAYLGLLILKVPNALALGVLSGLLSLVPYVGIVLAAVVAMLQAIPQGTLVVGLVAVVYFVINQLQGNVLGPLIMGRTASLSPSAILIALLVGLSLGGAVGAILAVPVATLLKRWIERYWLPSAAYRGRAVPFTMPTPTPPERPPGKAVSSGE</sequence>
<dbReference type="EMBL" id="PPPD01000001">
    <property type="protein sequence ID" value="PNY80374.1"/>
    <property type="molecule type" value="Genomic_DNA"/>
</dbReference>
<evidence type="ECO:0000256" key="2">
    <source>
        <dbReference type="ARBA" id="ARBA00009773"/>
    </source>
</evidence>
<protein>
    <submittedName>
        <fullName evidence="10">AI-2E family transporter</fullName>
    </submittedName>
</protein>
<feature type="transmembrane region" description="Helical" evidence="9">
    <location>
        <begin position="59"/>
        <end position="81"/>
    </location>
</feature>
<comment type="similarity">
    <text evidence="2">Belongs to the autoinducer-2 exporter (AI-2E) (TC 2.A.86) family.</text>
</comment>
<feature type="transmembrane region" description="Helical" evidence="9">
    <location>
        <begin position="250"/>
        <end position="267"/>
    </location>
</feature>